<organism evidence="2 3">
    <name type="scientific">Trapa natans</name>
    <name type="common">Water chestnut</name>
    <dbReference type="NCBI Taxonomy" id="22666"/>
    <lineage>
        <taxon>Eukaryota</taxon>
        <taxon>Viridiplantae</taxon>
        <taxon>Streptophyta</taxon>
        <taxon>Embryophyta</taxon>
        <taxon>Tracheophyta</taxon>
        <taxon>Spermatophyta</taxon>
        <taxon>Magnoliopsida</taxon>
        <taxon>eudicotyledons</taxon>
        <taxon>Gunneridae</taxon>
        <taxon>Pentapetalae</taxon>
        <taxon>rosids</taxon>
        <taxon>malvids</taxon>
        <taxon>Myrtales</taxon>
        <taxon>Lythraceae</taxon>
        <taxon>Trapa</taxon>
    </lineage>
</organism>
<dbReference type="EMBL" id="JAXQNO010000003">
    <property type="protein sequence ID" value="KAK4801719.1"/>
    <property type="molecule type" value="Genomic_DNA"/>
</dbReference>
<reference evidence="2 3" key="1">
    <citation type="journal article" date="2023" name="Hortic Res">
        <title>Pangenome of water caltrop reveals structural variations and asymmetric subgenome divergence after allopolyploidization.</title>
        <authorList>
            <person name="Zhang X."/>
            <person name="Chen Y."/>
            <person name="Wang L."/>
            <person name="Yuan Y."/>
            <person name="Fang M."/>
            <person name="Shi L."/>
            <person name="Lu R."/>
            <person name="Comes H.P."/>
            <person name="Ma Y."/>
            <person name="Chen Y."/>
            <person name="Huang G."/>
            <person name="Zhou Y."/>
            <person name="Zheng Z."/>
            <person name="Qiu Y."/>
        </authorList>
    </citation>
    <scope>NUCLEOTIDE SEQUENCE [LARGE SCALE GENOMIC DNA]</scope>
    <source>
        <strain evidence="2">F231</strain>
    </source>
</reference>
<sequence length="415" mass="45339">MRYEEQGSCSTAQHTQLTSNFREKKFATSTTYTWTRMMVALHVYTGEECSRESVPERKKEWRRTVSEAQLWRLTRSYEEKSELSVTTAPCLTLCVKPKVATNFLLIFESLGSAGSNTQNSSIAGNTTQNSSIAGNTTQNSSIAGNTTQNSSIAGNTTQNSSNNYYCNYTIPADCNSHYLSTPAHQSLPPDTTIYQYDSLVGAGSLSAPDNNSTLPFDYSGQGMMGCAKQNRVCHLPGSQALDLQISLIKLEVSPRLATDGRSIIPEAADTNRSRKMQGRGPSVQESLQMSSVTGDSLACKKEKPIAPARYVLASTFKSSIPRKMSWLKSVLGNTETTQTAAKDVKLKVMGEGNLWTMLAMPVLEAICDVPNQCTENSPNRSHAKAPRARINPLIVRGIKDSIKGGEAKMKLTYPN</sequence>
<accession>A0AAN7MB10</accession>
<comment type="caution">
    <text evidence="2">The sequence shown here is derived from an EMBL/GenBank/DDBJ whole genome shotgun (WGS) entry which is preliminary data.</text>
</comment>
<name>A0AAN7MB10_TRANT</name>
<feature type="region of interest" description="Disordered" evidence="1">
    <location>
        <begin position="116"/>
        <end position="149"/>
    </location>
</feature>
<evidence type="ECO:0000313" key="3">
    <source>
        <dbReference type="Proteomes" id="UP001346149"/>
    </source>
</evidence>
<gene>
    <name evidence="2" type="ORF">SAY86_022206</name>
</gene>
<evidence type="ECO:0000256" key="1">
    <source>
        <dbReference type="SAM" id="MobiDB-lite"/>
    </source>
</evidence>
<dbReference type="AlphaFoldDB" id="A0AAN7MB10"/>
<evidence type="ECO:0000313" key="2">
    <source>
        <dbReference type="EMBL" id="KAK4801719.1"/>
    </source>
</evidence>
<dbReference type="Proteomes" id="UP001346149">
    <property type="component" value="Unassembled WGS sequence"/>
</dbReference>
<protein>
    <submittedName>
        <fullName evidence="2">Uncharacterized protein</fullName>
    </submittedName>
</protein>
<proteinExistence type="predicted"/>
<keyword evidence="3" id="KW-1185">Reference proteome</keyword>